<keyword evidence="1" id="KW-1133">Transmembrane helix</keyword>
<keyword evidence="3" id="KW-1185">Reference proteome</keyword>
<reference evidence="2 3" key="1">
    <citation type="submission" date="2016-03" db="EMBL/GenBank/DDBJ databases">
        <title>EvidentialGene: Evidence-directed Construction of Genes on Genomes.</title>
        <authorList>
            <person name="Gilbert D.G."/>
            <person name="Choi J.-H."/>
            <person name="Mockaitis K."/>
            <person name="Colbourne J."/>
            <person name="Pfrender M."/>
        </authorList>
    </citation>
    <scope>NUCLEOTIDE SEQUENCE [LARGE SCALE GENOMIC DNA]</scope>
    <source>
        <strain evidence="2 3">Xinb3</strain>
        <tissue evidence="2">Complete organism</tissue>
    </source>
</reference>
<gene>
    <name evidence="2" type="ORF">APZ42_007875</name>
</gene>
<feature type="non-terminal residue" evidence="2">
    <location>
        <position position="113"/>
    </location>
</feature>
<dbReference type="AlphaFoldDB" id="A0A162D1E7"/>
<keyword evidence="1" id="KW-0472">Membrane</keyword>
<proteinExistence type="predicted"/>
<keyword evidence="1" id="KW-0812">Transmembrane</keyword>
<accession>A0A162D1E7</accession>
<evidence type="ECO:0000313" key="3">
    <source>
        <dbReference type="Proteomes" id="UP000076858"/>
    </source>
</evidence>
<dbReference type="EMBL" id="LRGB01021856">
    <property type="protein sequence ID" value="KZR97324.1"/>
    <property type="molecule type" value="Genomic_DNA"/>
</dbReference>
<comment type="caution">
    <text evidence="2">The sequence shown here is derived from an EMBL/GenBank/DDBJ whole genome shotgun (WGS) entry which is preliminary data.</text>
</comment>
<sequence>MLGNIHFSIIEQSKPSMTKNHETSTNPSIFQKTFFFALLLSQRWCLKHNLKFLNCKYLPSLSTTLPFRQCLQFLSSGPHTTKFFSSFCRFCLSLHLIAVIVDVFIAVFASSLS</sequence>
<feature type="transmembrane region" description="Helical" evidence="1">
    <location>
        <begin position="90"/>
        <end position="112"/>
    </location>
</feature>
<organism evidence="2 3">
    <name type="scientific">Daphnia magna</name>
    <dbReference type="NCBI Taxonomy" id="35525"/>
    <lineage>
        <taxon>Eukaryota</taxon>
        <taxon>Metazoa</taxon>
        <taxon>Ecdysozoa</taxon>
        <taxon>Arthropoda</taxon>
        <taxon>Crustacea</taxon>
        <taxon>Branchiopoda</taxon>
        <taxon>Diplostraca</taxon>
        <taxon>Cladocera</taxon>
        <taxon>Anomopoda</taxon>
        <taxon>Daphniidae</taxon>
        <taxon>Daphnia</taxon>
    </lineage>
</organism>
<name>A0A162D1E7_9CRUS</name>
<evidence type="ECO:0000256" key="1">
    <source>
        <dbReference type="SAM" id="Phobius"/>
    </source>
</evidence>
<dbReference type="Proteomes" id="UP000076858">
    <property type="component" value="Unassembled WGS sequence"/>
</dbReference>
<evidence type="ECO:0000313" key="2">
    <source>
        <dbReference type="EMBL" id="KZR97324.1"/>
    </source>
</evidence>
<protein>
    <submittedName>
        <fullName evidence="2">Uncharacterized protein</fullName>
    </submittedName>
</protein>